<dbReference type="Gene3D" id="1.25.10.10">
    <property type="entry name" value="Leucine-rich Repeat Variant"/>
    <property type="match status" value="4"/>
</dbReference>
<evidence type="ECO:0000256" key="4">
    <source>
        <dbReference type="ARBA" id="ARBA00022898"/>
    </source>
</evidence>
<gene>
    <name evidence="8" type="primary">GAD2_2</name>
    <name evidence="8" type="ORF">FOZ60_004460</name>
</gene>
<sequence>MPPFMGDADGCRSHMKNYSSSSDSGEPAEIFDRVTAMLRDYVASAEDRGQKVIEFKDPQEIDQIMRQCGCKRVGAEAIVSACAATLRLSARTGHPQFFNTLFGRSDASGLVGEMLTVACNTSAYTFEIAPVFVMVEASVIDKTVQLLGFDPATSEGLFVPGGSIANLYGLQLARFFKFPEVKRKGIQALPGQLVCYCSAAAHYSYAKAAHLLGIGEDNMKEIPIDDRGRMKPEELERQIQVDLAAGLQPFFVGATAGTTVWGSFDELVGLRAVCDKYGLWLHVDGAWGGAALLGSPATRDRLLRGVEKVDSFCWNPHKMVGAPLQCSMVVHRKGRGLLHACNGTQAPYLFQKEKLHGDMDRGDWTIQCGRRPDAFKIWLAWKHIGDEALRHRVEWAIELSQYAAKVITQSDKSGQFSGRFELHHDPEYANVCFWYIPPSLNHLKPSSGALSPDEASMLSQVIPYCKDRMQRLGLAMITFTGEYNFFRWTFANPRSVTRDDVVDVLRDIDLRAPAEALATVDRANGGLTKEYKRRLRRREKPFMPVIIEETEEETDEDEHAPRTGNLRRPSQGNHLAFLRRGLSRLEGIATDVGRDFEGLQRVFARRAAARQCEDPKSSFIATLVEELGSLSAGSRLAVAKYLHVLVVTDASSAACFGRAPNGLRLLVQILSNDQDSHKYLPLAVFCLADDDQSRRYMLDHTMTALARLIDPQQEQEVLAHACLALSSLSLHEDSATAVAVEWGKIAGLWRHLTAAGTTEDGMSPLVNLSAAICLLMQHTATQTMLVDEGALDLILEALTTSRGETTPVKAVVWISAALSHLASSPANLKGMSEASVSTTLHRLAISDVADVRLNAAWTLAFLAANQGATEYNSSVLSWIRDLLLLTSVSGDDDALQQEINSLVNIAFGHLSGAEAAEISHQRDGSLHEKRSPSRCCEVRKEAIHSFTELLRAVDVAQDLIRTLAQLCRSSDTRVCLEAMTLMAFLYLQADFSESVVAEGGVGRLVGLCWSLDDDDVQLACAKSLLRFVMAEQSIGYAPQQLLHSLIRSLLILADSRSVAIRRTAIMGLWVAGRRMASGSPSILTPTMRAGLVDTPPASLEAALIESARDDNLHVKATPMSPQMAAVGCLVALTYDAEPETHNRILQDLLPTSGRGSLWPQGGVPFALLRSLLAQQQPAVSDSVCTLIGAPKMMEVILKCGSSEWGIEPYWTWHAFLAAVASPTCPHSYELVCSHTPVLEEILDAVAPKVSEPAESDIADLVAPLCSALDRARSWPSVLAILRPRRRMLLELLLAINGSHRDSVARLLRVITSVLGHSRQGMDRGDYEHLADSMLGMLSPPTNAEILHEAVGLVQELAKVEASRSVIHEKGILSPSLVEATLTAADQRTLPRLFASLQLGCTSQDIVENLASSTLIKRSLALLTSPTTTDQQTTLRITSFLLELARDHRAASALSEEPHAREILSLLWRENAAVGRCATIELIYALARPDPSFRRLLVDLDGDAPSALASLVQLATEGPLSVQSHAAWLVSSLAACHGADVEYTSKLVAALSRLLTSEEATVLEHALWGLTQVSLDDEEVVERLVAAGVPAIVCNLRSGSHSDGLRCGRMRVVAHLATNMRLKSDMVANTDILRIAVETLASEDSSLKAAAAASVASLARGAPDVGRELCRLGVALMLLSMAQLPDGAVAIEAIAELALVPEMVEEVMQSNAVAGLYVLARGDRSLVAGLLSSADKHLEDCKMRLRALSTESSSKAGSRAGALLASSTSVCIEDETDFEFPLVAVTLVNRIAQAATAESELAQSGAIEILHTAIHAVPGHAAVREKAERALEALSDELRECYERIGERERPSDGHEAGREQRKTVEFRGPCVARASRANEQADGMGESSIRTEGHEDREAGQENAGRMAVSGHTRSRRTSSQQGKVKSSSGLRIPPPRRSRHAPEQSTSGTPSNVKHSHKEVHDLVMRLRKAQQESLEAPSQRVGYPHAESSNMR</sequence>
<dbReference type="SMART" id="SM00185">
    <property type="entry name" value="ARM"/>
    <property type="match status" value="6"/>
</dbReference>
<dbReference type="InterPro" id="IPR002129">
    <property type="entry name" value="PyrdxlP-dep_de-COase"/>
</dbReference>
<dbReference type="InterPro" id="IPR000225">
    <property type="entry name" value="Armadillo"/>
</dbReference>
<dbReference type="OrthoDB" id="310546at2759"/>
<dbReference type="PROSITE" id="PS00392">
    <property type="entry name" value="DDC_GAD_HDC_YDC"/>
    <property type="match status" value="1"/>
</dbReference>
<evidence type="ECO:0000256" key="1">
    <source>
        <dbReference type="ARBA" id="ARBA00001933"/>
    </source>
</evidence>
<protein>
    <submittedName>
        <fullName evidence="8">Glutamate decarboxylase 2</fullName>
    </submittedName>
</protein>
<feature type="region of interest" description="Disordered" evidence="7">
    <location>
        <begin position="551"/>
        <end position="570"/>
    </location>
</feature>
<feature type="region of interest" description="Disordered" evidence="7">
    <location>
        <begin position="1"/>
        <end position="26"/>
    </location>
</feature>
<keyword evidence="4 6" id="KW-0663">Pyridoxal phosphate</keyword>
<dbReference type="SUPFAM" id="SSF53383">
    <property type="entry name" value="PLP-dependent transferases"/>
    <property type="match status" value="1"/>
</dbReference>
<evidence type="ECO:0000313" key="9">
    <source>
        <dbReference type="Proteomes" id="UP000541610"/>
    </source>
</evidence>
<dbReference type="InterPro" id="IPR015424">
    <property type="entry name" value="PyrdxlP-dep_Trfase"/>
</dbReference>
<feature type="compositionally biased region" description="Low complexity" evidence="7">
    <location>
        <begin position="1919"/>
        <end position="1930"/>
    </location>
</feature>
<feature type="compositionally biased region" description="Polar residues" evidence="7">
    <location>
        <begin position="1944"/>
        <end position="1954"/>
    </location>
</feature>
<organism evidence="8 9">
    <name type="scientific">Perkinsus olseni</name>
    <name type="common">Perkinsus atlanticus</name>
    <dbReference type="NCBI Taxonomy" id="32597"/>
    <lineage>
        <taxon>Eukaryota</taxon>
        <taxon>Sar</taxon>
        <taxon>Alveolata</taxon>
        <taxon>Perkinsozoa</taxon>
        <taxon>Perkinsea</taxon>
        <taxon>Perkinsida</taxon>
        <taxon>Perkinsidae</taxon>
        <taxon>Perkinsus</taxon>
    </lineage>
</organism>
<dbReference type="InterPro" id="IPR021115">
    <property type="entry name" value="Pyridoxal-P_BS"/>
</dbReference>
<dbReference type="GO" id="GO:0019752">
    <property type="term" value="P:carboxylic acid metabolic process"/>
    <property type="evidence" value="ECO:0007669"/>
    <property type="project" value="InterPro"/>
</dbReference>
<keyword evidence="5" id="KW-0456">Lyase</keyword>
<dbReference type="EMBL" id="JABANP010000002">
    <property type="protein sequence ID" value="KAF4697587.1"/>
    <property type="molecule type" value="Genomic_DNA"/>
</dbReference>
<dbReference type="PANTHER" id="PTHR45677:SF8">
    <property type="entry name" value="CYSTEINE SULFINIC ACID DECARBOXYLASE"/>
    <property type="match status" value="1"/>
</dbReference>
<dbReference type="GO" id="GO:0005737">
    <property type="term" value="C:cytoplasm"/>
    <property type="evidence" value="ECO:0007669"/>
    <property type="project" value="TreeGrafter"/>
</dbReference>
<feature type="region of interest" description="Disordered" evidence="7">
    <location>
        <begin position="1844"/>
        <end position="1994"/>
    </location>
</feature>
<keyword evidence="3" id="KW-0210">Decarboxylase</keyword>
<dbReference type="SUPFAM" id="SSF48371">
    <property type="entry name" value="ARM repeat"/>
    <property type="match status" value="2"/>
</dbReference>
<dbReference type="Gene3D" id="3.40.640.10">
    <property type="entry name" value="Type I PLP-dependent aspartate aminotransferase-like (Major domain)"/>
    <property type="match status" value="1"/>
</dbReference>
<dbReference type="Pfam" id="PF00282">
    <property type="entry name" value="Pyridoxal_deC"/>
    <property type="match status" value="1"/>
</dbReference>
<name>A0A7J6PNV5_PEROL</name>
<proteinExistence type="inferred from homology"/>
<dbReference type="GO" id="GO:0016831">
    <property type="term" value="F:carboxy-lyase activity"/>
    <property type="evidence" value="ECO:0007669"/>
    <property type="project" value="UniProtKB-KW"/>
</dbReference>
<dbReference type="Proteomes" id="UP000541610">
    <property type="component" value="Unassembled WGS sequence"/>
</dbReference>
<comment type="similarity">
    <text evidence="2">Belongs to the group II decarboxylase family.</text>
</comment>
<dbReference type="InterPro" id="IPR015421">
    <property type="entry name" value="PyrdxlP-dep_Trfase_major"/>
</dbReference>
<dbReference type="PANTHER" id="PTHR45677">
    <property type="entry name" value="GLUTAMATE DECARBOXYLASE-RELATED"/>
    <property type="match status" value="1"/>
</dbReference>
<evidence type="ECO:0000256" key="3">
    <source>
        <dbReference type="ARBA" id="ARBA00022793"/>
    </source>
</evidence>
<dbReference type="Gene3D" id="3.90.1150.170">
    <property type="match status" value="1"/>
</dbReference>
<dbReference type="InterPro" id="IPR011989">
    <property type="entry name" value="ARM-like"/>
</dbReference>
<dbReference type="InterPro" id="IPR016024">
    <property type="entry name" value="ARM-type_fold"/>
</dbReference>
<evidence type="ECO:0000256" key="5">
    <source>
        <dbReference type="ARBA" id="ARBA00023239"/>
    </source>
</evidence>
<accession>A0A7J6PNV5</accession>
<evidence type="ECO:0000313" key="8">
    <source>
        <dbReference type="EMBL" id="KAF4697587.1"/>
    </source>
</evidence>
<evidence type="ECO:0000256" key="7">
    <source>
        <dbReference type="SAM" id="MobiDB-lite"/>
    </source>
</evidence>
<dbReference type="GO" id="GO:0030170">
    <property type="term" value="F:pyridoxal phosphate binding"/>
    <property type="evidence" value="ECO:0007669"/>
    <property type="project" value="InterPro"/>
</dbReference>
<comment type="cofactor">
    <cofactor evidence="1 6">
        <name>pyridoxal 5'-phosphate</name>
        <dbReference type="ChEBI" id="CHEBI:597326"/>
    </cofactor>
</comment>
<feature type="compositionally biased region" description="Basic and acidic residues" evidence="7">
    <location>
        <begin position="1844"/>
        <end position="1865"/>
    </location>
</feature>
<feature type="modified residue" description="N6-(pyridoxal phosphate)lysine" evidence="6">
    <location>
        <position position="318"/>
    </location>
</feature>
<evidence type="ECO:0000256" key="2">
    <source>
        <dbReference type="ARBA" id="ARBA00009533"/>
    </source>
</evidence>
<evidence type="ECO:0000256" key="6">
    <source>
        <dbReference type="PIRSR" id="PIRSR602129-50"/>
    </source>
</evidence>
<feature type="compositionally biased region" description="Basic and acidic residues" evidence="7">
    <location>
        <begin position="1889"/>
        <end position="1900"/>
    </location>
</feature>
<comment type="caution">
    <text evidence="8">The sequence shown here is derived from an EMBL/GenBank/DDBJ whole genome shotgun (WGS) entry which is preliminary data.</text>
</comment>
<reference evidence="8 9" key="1">
    <citation type="submission" date="2020-04" db="EMBL/GenBank/DDBJ databases">
        <title>Perkinsus olseni comparative genomics.</title>
        <authorList>
            <person name="Bogema D.R."/>
        </authorList>
    </citation>
    <scope>NUCLEOTIDE SEQUENCE [LARGE SCALE GENOMIC DNA]</scope>
    <source>
        <strain evidence="8">00978-12</strain>
    </source>
</reference>